<accession>A0ABN1F6D9</accession>
<proteinExistence type="predicted"/>
<dbReference type="RefSeq" id="WP_166937128.1">
    <property type="nucleotide sequence ID" value="NZ_BAAADD010000010.1"/>
</dbReference>
<evidence type="ECO:0000313" key="3">
    <source>
        <dbReference type="Proteomes" id="UP001499951"/>
    </source>
</evidence>
<evidence type="ECO:0000256" key="1">
    <source>
        <dbReference type="SAM" id="MobiDB-lite"/>
    </source>
</evidence>
<comment type="caution">
    <text evidence="2">The sequence shown here is derived from an EMBL/GenBank/DDBJ whole genome shotgun (WGS) entry which is preliminary data.</text>
</comment>
<organism evidence="2 3">
    <name type="scientific">Rhizomicrobium electricum</name>
    <dbReference type="NCBI Taxonomy" id="480070"/>
    <lineage>
        <taxon>Bacteria</taxon>
        <taxon>Pseudomonadati</taxon>
        <taxon>Pseudomonadota</taxon>
        <taxon>Alphaproteobacteria</taxon>
        <taxon>Micropepsales</taxon>
        <taxon>Micropepsaceae</taxon>
        <taxon>Rhizomicrobium</taxon>
    </lineage>
</organism>
<gene>
    <name evidence="2" type="ORF">GCM10008942_35530</name>
</gene>
<dbReference type="Proteomes" id="UP001499951">
    <property type="component" value="Unassembled WGS sequence"/>
</dbReference>
<dbReference type="EMBL" id="BAAADD010000010">
    <property type="protein sequence ID" value="GAA0583481.1"/>
    <property type="molecule type" value="Genomic_DNA"/>
</dbReference>
<sequence>MKMKKGALQPLIVELDNIIAAARAAKLEETVALLRMARLDLMMRAHGIATNELELVSFALARGFWENKPSKPAKSTPQQRERRTRRKSPH</sequence>
<feature type="region of interest" description="Disordered" evidence="1">
    <location>
        <begin position="67"/>
        <end position="90"/>
    </location>
</feature>
<name>A0ABN1F6D9_9PROT</name>
<protein>
    <submittedName>
        <fullName evidence="2">Uncharacterized protein</fullName>
    </submittedName>
</protein>
<keyword evidence="3" id="KW-1185">Reference proteome</keyword>
<evidence type="ECO:0000313" key="2">
    <source>
        <dbReference type="EMBL" id="GAA0583481.1"/>
    </source>
</evidence>
<reference evidence="2 3" key="1">
    <citation type="journal article" date="2019" name="Int. J. Syst. Evol. Microbiol.">
        <title>The Global Catalogue of Microorganisms (GCM) 10K type strain sequencing project: providing services to taxonomists for standard genome sequencing and annotation.</title>
        <authorList>
            <consortium name="The Broad Institute Genomics Platform"/>
            <consortium name="The Broad Institute Genome Sequencing Center for Infectious Disease"/>
            <person name="Wu L."/>
            <person name="Ma J."/>
        </authorList>
    </citation>
    <scope>NUCLEOTIDE SEQUENCE [LARGE SCALE GENOMIC DNA]</scope>
    <source>
        <strain evidence="2 3">JCM 15089</strain>
    </source>
</reference>